<comment type="caution">
    <text evidence="1">The sequence shown here is derived from an EMBL/GenBank/DDBJ whole genome shotgun (WGS) entry which is preliminary data.</text>
</comment>
<dbReference type="RefSeq" id="WP_127805210.1">
    <property type="nucleotide sequence ID" value="NZ_SACY01000005.1"/>
</dbReference>
<evidence type="ECO:0000313" key="1">
    <source>
        <dbReference type="EMBL" id="RVU23543.1"/>
    </source>
</evidence>
<organism evidence="1 2">
    <name type="scientific">Sandaracinomonas limnophila</name>
    <dbReference type="NCBI Taxonomy" id="1862386"/>
    <lineage>
        <taxon>Bacteria</taxon>
        <taxon>Pseudomonadati</taxon>
        <taxon>Bacteroidota</taxon>
        <taxon>Cytophagia</taxon>
        <taxon>Cytophagales</taxon>
        <taxon>Flectobacillaceae</taxon>
        <taxon>Sandaracinomonas</taxon>
    </lineage>
</organism>
<name>A0A437PMN5_9BACT</name>
<dbReference type="NCBIfam" id="TIGR04409">
    <property type="entry name" value="LptC_YrbK"/>
    <property type="match status" value="1"/>
</dbReference>
<dbReference type="GO" id="GO:0005886">
    <property type="term" value="C:plasma membrane"/>
    <property type="evidence" value="ECO:0007669"/>
    <property type="project" value="InterPro"/>
</dbReference>
<evidence type="ECO:0000313" key="2">
    <source>
        <dbReference type="Proteomes" id="UP000282832"/>
    </source>
</evidence>
<accession>A0A437PMN5</accession>
<dbReference type="InterPro" id="IPR026265">
    <property type="entry name" value="LptC"/>
</dbReference>
<proteinExistence type="predicted"/>
<dbReference type="Gene3D" id="2.60.450.10">
    <property type="entry name" value="Lipopolysaccharide (LPS) transport protein A like domain"/>
    <property type="match status" value="1"/>
</dbReference>
<dbReference type="EMBL" id="SACY01000005">
    <property type="protein sequence ID" value="RVU23543.1"/>
    <property type="molecule type" value="Genomic_DNA"/>
</dbReference>
<dbReference type="InterPro" id="IPR010664">
    <property type="entry name" value="LipoPS_assembly_LptC-rel"/>
</dbReference>
<dbReference type="AlphaFoldDB" id="A0A437PMN5"/>
<keyword evidence="2" id="KW-1185">Reference proteome</keyword>
<protein>
    <submittedName>
        <fullName evidence="1">LPS export ABC transporter periplasmic protein LptC</fullName>
    </submittedName>
</protein>
<sequence>MRKLFVFLAFASIGFSGCQTESESKKLNYKGPKSELDGIDMIFSDSAKAMVRMVTEKQLTLFTEDRVYPKEVKLFFYDKLGNTTTEIRGDSARFDRTKNYYKLMGHVVIHNPLKKETLKTSEFIWLPDQKKIYSEKAVQIRTPNEVFYGIGFDAAQDFSTYSLRQVTNSVFVMKEFQ</sequence>
<dbReference type="Proteomes" id="UP000282832">
    <property type="component" value="Unassembled WGS sequence"/>
</dbReference>
<gene>
    <name evidence="1" type="primary">lptC</name>
    <name evidence="1" type="ORF">EOJ36_10720</name>
</gene>
<reference evidence="1 2" key="1">
    <citation type="submission" date="2019-01" db="EMBL/GenBank/DDBJ databases">
        <authorList>
            <person name="Chen W.-M."/>
        </authorList>
    </citation>
    <scope>NUCLEOTIDE SEQUENCE [LARGE SCALE GENOMIC DNA]</scope>
    <source>
        <strain evidence="1 2">FSY-15</strain>
    </source>
</reference>
<dbReference type="Pfam" id="PF06835">
    <property type="entry name" value="LptC"/>
    <property type="match status" value="1"/>
</dbReference>
<dbReference type="PROSITE" id="PS51257">
    <property type="entry name" value="PROKAR_LIPOPROTEIN"/>
    <property type="match status" value="1"/>
</dbReference>
<dbReference type="GO" id="GO:0015221">
    <property type="term" value="F:lipopolysaccharide transmembrane transporter activity"/>
    <property type="evidence" value="ECO:0007669"/>
    <property type="project" value="InterPro"/>
</dbReference>
<dbReference type="OrthoDB" id="9812080at2"/>